<evidence type="ECO:0008006" key="3">
    <source>
        <dbReference type="Google" id="ProtNLM"/>
    </source>
</evidence>
<dbReference type="EnsemblMetazoa" id="tetur07g00690.1">
    <property type="protein sequence ID" value="tetur07g00690.1"/>
    <property type="gene ID" value="tetur07g00690"/>
</dbReference>
<proteinExistence type="predicted"/>
<dbReference type="HOGENOM" id="CLU_029073_1_0_1"/>
<accession>T1K8B1</accession>
<dbReference type="AlphaFoldDB" id="T1K8B1"/>
<dbReference type="Gene3D" id="3.80.10.10">
    <property type="entry name" value="Ribonuclease Inhibitor"/>
    <property type="match status" value="1"/>
</dbReference>
<evidence type="ECO:0000313" key="2">
    <source>
        <dbReference type="Proteomes" id="UP000015104"/>
    </source>
</evidence>
<sequence>MHIDQLPDDCFLYIFNLFNTFGTLLSCAAGKYICERWKYLVLERLNNVKYLTDSLERDCYPASYTMFFEDAKLQYANYIKCKIIKFIFLKILDVERKLDNDFISNVKVKGLQFKCDYYIDLEDVTCHNPSLEMLAIKQLSDFFANEIQGPIMKQLFVTSCSVSEFASYAKYFPNLKRLHIQKYGSFLFDDEFYAGPVLEKLEILEICFHLEQNGQLDHYHGFSLADHCPALKSAFHYIQTDREFFVNSGIKNHFLQDLVLQFHEHQNWSVLRRILSKYPNLKHLAIRGNSDISDKNIPELLELLPCITLIDIRYSLKVTEKSTEYIDRYCRRRNRSISFYYQKRPKITKKWPHLSTKSVRIGRGFDFMKYCFLRHYDDLPLLLDPDE</sequence>
<organism evidence="1 2">
    <name type="scientific">Tetranychus urticae</name>
    <name type="common">Two-spotted spider mite</name>
    <dbReference type="NCBI Taxonomy" id="32264"/>
    <lineage>
        <taxon>Eukaryota</taxon>
        <taxon>Metazoa</taxon>
        <taxon>Ecdysozoa</taxon>
        <taxon>Arthropoda</taxon>
        <taxon>Chelicerata</taxon>
        <taxon>Arachnida</taxon>
        <taxon>Acari</taxon>
        <taxon>Acariformes</taxon>
        <taxon>Trombidiformes</taxon>
        <taxon>Prostigmata</taxon>
        <taxon>Eleutherengona</taxon>
        <taxon>Raphignathae</taxon>
        <taxon>Tetranychoidea</taxon>
        <taxon>Tetranychidae</taxon>
        <taxon>Tetranychus</taxon>
    </lineage>
</organism>
<evidence type="ECO:0000313" key="1">
    <source>
        <dbReference type="EnsemblMetazoa" id="tetur07g00690.1"/>
    </source>
</evidence>
<reference evidence="1" key="2">
    <citation type="submission" date="2015-06" db="UniProtKB">
        <authorList>
            <consortium name="EnsemblMetazoa"/>
        </authorList>
    </citation>
    <scope>IDENTIFICATION</scope>
</reference>
<protein>
    <recommendedName>
        <fullName evidence="3">F-box domain-containing protein</fullName>
    </recommendedName>
</protein>
<dbReference type="InterPro" id="IPR032675">
    <property type="entry name" value="LRR_dom_sf"/>
</dbReference>
<dbReference type="EMBL" id="CAEY01001873">
    <property type="status" value="NOT_ANNOTATED_CDS"/>
    <property type="molecule type" value="Genomic_DNA"/>
</dbReference>
<dbReference type="Proteomes" id="UP000015104">
    <property type="component" value="Unassembled WGS sequence"/>
</dbReference>
<name>T1K8B1_TETUR</name>
<keyword evidence="2" id="KW-1185">Reference proteome</keyword>
<dbReference type="SUPFAM" id="SSF52047">
    <property type="entry name" value="RNI-like"/>
    <property type="match status" value="1"/>
</dbReference>
<reference evidence="2" key="1">
    <citation type="submission" date="2011-08" db="EMBL/GenBank/DDBJ databases">
        <authorList>
            <person name="Rombauts S."/>
        </authorList>
    </citation>
    <scope>NUCLEOTIDE SEQUENCE</scope>
    <source>
        <strain evidence="2">London</strain>
    </source>
</reference>